<sequence length="49" mass="5542">MAQKQTRAEAAEKEETEQPPAAPEDSRVTMSRAEIEAFRAKLQALYHEP</sequence>
<evidence type="ECO:0000313" key="2">
    <source>
        <dbReference type="EMBL" id="QXN88287.1"/>
    </source>
</evidence>
<organism evidence="2 3">
    <name type="scientific">Nocardia iowensis</name>
    <dbReference type="NCBI Taxonomy" id="204891"/>
    <lineage>
        <taxon>Bacteria</taxon>
        <taxon>Bacillati</taxon>
        <taxon>Actinomycetota</taxon>
        <taxon>Actinomycetes</taxon>
        <taxon>Mycobacteriales</taxon>
        <taxon>Nocardiaceae</taxon>
        <taxon>Nocardia</taxon>
    </lineage>
</organism>
<dbReference type="RefSeq" id="WP_218469170.1">
    <property type="nucleotide sequence ID" value="NZ_BAABJN010000008.1"/>
</dbReference>
<dbReference type="EMBL" id="CP078145">
    <property type="protein sequence ID" value="QXN88287.1"/>
    <property type="molecule type" value="Genomic_DNA"/>
</dbReference>
<accession>A0ABX8RGZ6</accession>
<keyword evidence="3" id="KW-1185">Reference proteome</keyword>
<name>A0ABX8RGZ6_NOCIO</name>
<proteinExistence type="predicted"/>
<feature type="compositionally biased region" description="Basic and acidic residues" evidence="1">
    <location>
        <begin position="1"/>
        <end position="13"/>
    </location>
</feature>
<reference evidence="2 3" key="1">
    <citation type="submission" date="2021-07" db="EMBL/GenBank/DDBJ databases">
        <title>Whole Genome Sequence of Nocardia Iowensis.</title>
        <authorList>
            <person name="Lamm A."/>
            <person name="Collins-Fairclough A.M."/>
            <person name="Bunk B."/>
            <person name="Sproer C."/>
        </authorList>
    </citation>
    <scope>NUCLEOTIDE SEQUENCE [LARGE SCALE GENOMIC DNA]</scope>
    <source>
        <strain evidence="2 3">NRRL 5646</strain>
    </source>
</reference>
<feature type="region of interest" description="Disordered" evidence="1">
    <location>
        <begin position="1"/>
        <end position="31"/>
    </location>
</feature>
<dbReference type="Proteomes" id="UP000694257">
    <property type="component" value="Chromosome"/>
</dbReference>
<gene>
    <name evidence="2" type="ORF">KV110_22035</name>
</gene>
<evidence type="ECO:0000313" key="3">
    <source>
        <dbReference type="Proteomes" id="UP000694257"/>
    </source>
</evidence>
<evidence type="ECO:0000256" key="1">
    <source>
        <dbReference type="SAM" id="MobiDB-lite"/>
    </source>
</evidence>
<protein>
    <submittedName>
        <fullName evidence="2">Uncharacterized protein</fullName>
    </submittedName>
</protein>